<dbReference type="GO" id="GO:0055085">
    <property type="term" value="P:transmembrane transport"/>
    <property type="evidence" value="ECO:0007669"/>
    <property type="project" value="InterPro"/>
</dbReference>
<comment type="similarity">
    <text evidence="7">Belongs to the binding-protein-dependent transport system permease family.</text>
</comment>
<dbReference type="CDD" id="cd06261">
    <property type="entry name" value="TM_PBP2"/>
    <property type="match status" value="1"/>
</dbReference>
<evidence type="ECO:0000256" key="6">
    <source>
        <dbReference type="ARBA" id="ARBA00023136"/>
    </source>
</evidence>
<feature type="transmembrane region" description="Helical" evidence="7">
    <location>
        <begin position="155"/>
        <end position="178"/>
    </location>
</feature>
<evidence type="ECO:0000256" key="1">
    <source>
        <dbReference type="ARBA" id="ARBA00004651"/>
    </source>
</evidence>
<evidence type="ECO:0000313" key="10">
    <source>
        <dbReference type="Proteomes" id="UP000305792"/>
    </source>
</evidence>
<evidence type="ECO:0000256" key="5">
    <source>
        <dbReference type="ARBA" id="ARBA00022989"/>
    </source>
</evidence>
<dbReference type="PANTHER" id="PTHR43744">
    <property type="entry name" value="ABC TRANSPORTER PERMEASE PROTEIN MG189-RELATED-RELATED"/>
    <property type="match status" value="1"/>
</dbReference>
<dbReference type="Proteomes" id="UP000305792">
    <property type="component" value="Unassembled WGS sequence"/>
</dbReference>
<dbReference type="PANTHER" id="PTHR43744:SF8">
    <property type="entry name" value="SN-GLYCEROL-3-PHOSPHATE TRANSPORT SYSTEM PERMEASE PROTEIN UGPE"/>
    <property type="match status" value="1"/>
</dbReference>
<evidence type="ECO:0000259" key="8">
    <source>
        <dbReference type="PROSITE" id="PS50928"/>
    </source>
</evidence>
<dbReference type="SUPFAM" id="SSF161098">
    <property type="entry name" value="MetI-like"/>
    <property type="match status" value="1"/>
</dbReference>
<comment type="caution">
    <text evidence="9">The sequence shown here is derived from an EMBL/GenBank/DDBJ whole genome shotgun (WGS) entry which is preliminary data.</text>
</comment>
<sequence length="295" mass="32165">MATDTSAPPEAPAAKRAPRSEGNVLNVFSQGFLWLWALMVIVPVAWIVVTSFKTSREIATDPLGLPAAPHWENYVNAWTNGNIGSFFLNTLFVMVFSVTGTMLLGSMAAYVLARYEFVGNRLLYFGFAAGMMFPVFLALFPLFKTLSNVSLLNTYTGLILVYIAYSLPFTVFFLTAFFRTLPSGVAEAAVVDGAGHYRLFFQVMLPMAKPGLIAITIFNIIGQWNQFLLPLVLLSRNPDDAVISQGLANLAMRQGYEGDAGALFAGTVLAMVPIFVAYVIFQRQIQAGLTAGAIK</sequence>
<keyword evidence="5 7" id="KW-1133">Transmembrane helix</keyword>
<keyword evidence="3" id="KW-1003">Cell membrane</keyword>
<feature type="transmembrane region" description="Helical" evidence="7">
    <location>
        <begin position="199"/>
        <end position="221"/>
    </location>
</feature>
<reference evidence="9 10" key="1">
    <citation type="journal article" date="2018" name="Int. J. Syst. Evol. Microbiol.">
        <title>Glycomyces paridis sp. nov., isolated from the medicinal plant Paris polyphylla.</title>
        <authorList>
            <person name="Fang X.M."/>
            <person name="Bai J.L."/>
            <person name="Su J."/>
            <person name="Zhao L.L."/>
            <person name="Liu H.Y."/>
            <person name="Ma B.P."/>
            <person name="Zhang Y.Q."/>
            <person name="Yu L.Y."/>
        </authorList>
    </citation>
    <scope>NUCLEOTIDE SEQUENCE [LARGE SCALE GENOMIC DNA]</scope>
    <source>
        <strain evidence="9 10">CPCC 204357</strain>
    </source>
</reference>
<keyword evidence="6 7" id="KW-0472">Membrane</keyword>
<feature type="transmembrane region" description="Helical" evidence="7">
    <location>
        <begin position="86"/>
        <end position="110"/>
    </location>
</feature>
<comment type="subcellular location">
    <subcellularLocation>
        <location evidence="1 7">Cell membrane</location>
        <topology evidence="1 7">Multi-pass membrane protein</topology>
    </subcellularLocation>
</comment>
<dbReference type="InterPro" id="IPR035906">
    <property type="entry name" value="MetI-like_sf"/>
</dbReference>
<name>A0A4S8PPF0_9ACTN</name>
<dbReference type="Gene3D" id="1.10.3720.10">
    <property type="entry name" value="MetI-like"/>
    <property type="match status" value="1"/>
</dbReference>
<keyword evidence="2 7" id="KW-0813">Transport</keyword>
<evidence type="ECO:0000256" key="7">
    <source>
        <dbReference type="RuleBase" id="RU363032"/>
    </source>
</evidence>
<keyword evidence="10" id="KW-1185">Reference proteome</keyword>
<dbReference type="AlphaFoldDB" id="A0A4S8PPF0"/>
<dbReference type="PROSITE" id="PS50928">
    <property type="entry name" value="ABC_TM1"/>
    <property type="match status" value="1"/>
</dbReference>
<dbReference type="GO" id="GO:0005886">
    <property type="term" value="C:plasma membrane"/>
    <property type="evidence" value="ECO:0007669"/>
    <property type="project" value="UniProtKB-SubCell"/>
</dbReference>
<proteinExistence type="inferred from homology"/>
<organism evidence="9 10">
    <name type="scientific">Glycomyces paridis</name>
    <dbReference type="NCBI Taxonomy" id="2126555"/>
    <lineage>
        <taxon>Bacteria</taxon>
        <taxon>Bacillati</taxon>
        <taxon>Actinomycetota</taxon>
        <taxon>Actinomycetes</taxon>
        <taxon>Glycomycetales</taxon>
        <taxon>Glycomycetaceae</taxon>
        <taxon>Glycomyces</taxon>
    </lineage>
</organism>
<gene>
    <name evidence="9" type="ORF">E9998_03950</name>
</gene>
<evidence type="ECO:0000256" key="4">
    <source>
        <dbReference type="ARBA" id="ARBA00022692"/>
    </source>
</evidence>
<protein>
    <submittedName>
        <fullName evidence="9">Carbohydrate ABC transporter permease</fullName>
    </submittedName>
</protein>
<dbReference type="Pfam" id="PF00528">
    <property type="entry name" value="BPD_transp_1"/>
    <property type="match status" value="1"/>
</dbReference>
<feature type="transmembrane region" description="Helical" evidence="7">
    <location>
        <begin position="122"/>
        <end position="143"/>
    </location>
</feature>
<accession>A0A4S8PPF0</accession>
<dbReference type="InterPro" id="IPR000515">
    <property type="entry name" value="MetI-like"/>
</dbReference>
<feature type="transmembrane region" description="Helical" evidence="7">
    <location>
        <begin position="24"/>
        <end position="49"/>
    </location>
</feature>
<feature type="domain" description="ABC transmembrane type-1" evidence="8">
    <location>
        <begin position="87"/>
        <end position="281"/>
    </location>
</feature>
<dbReference type="EMBL" id="STGX01000002">
    <property type="protein sequence ID" value="THV31522.1"/>
    <property type="molecule type" value="Genomic_DNA"/>
</dbReference>
<dbReference type="RefSeq" id="WP_136528392.1">
    <property type="nucleotide sequence ID" value="NZ_STGX01000002.1"/>
</dbReference>
<evidence type="ECO:0000256" key="3">
    <source>
        <dbReference type="ARBA" id="ARBA00022475"/>
    </source>
</evidence>
<feature type="transmembrane region" description="Helical" evidence="7">
    <location>
        <begin position="260"/>
        <end position="281"/>
    </location>
</feature>
<evidence type="ECO:0000313" key="9">
    <source>
        <dbReference type="EMBL" id="THV31522.1"/>
    </source>
</evidence>
<evidence type="ECO:0000256" key="2">
    <source>
        <dbReference type="ARBA" id="ARBA00022448"/>
    </source>
</evidence>
<keyword evidence="4 7" id="KW-0812">Transmembrane</keyword>
<dbReference type="OrthoDB" id="61122at2"/>